<evidence type="ECO:0000313" key="4">
    <source>
        <dbReference type="Proteomes" id="UP000622475"/>
    </source>
</evidence>
<evidence type="ECO:0000256" key="1">
    <source>
        <dbReference type="SAM" id="SignalP"/>
    </source>
</evidence>
<dbReference type="Gene3D" id="3.40.50.1820">
    <property type="entry name" value="alpha/beta hydrolase"/>
    <property type="match status" value="1"/>
</dbReference>
<gene>
    <name evidence="3" type="ORF">IRJ16_21160</name>
</gene>
<dbReference type="InterPro" id="IPR022742">
    <property type="entry name" value="Hydrolase_4"/>
</dbReference>
<proteinExistence type="predicted"/>
<sequence length="432" mass="47097">MKKLLSLLFFLFIINLAAFAQTEPTKYKATVEKYKLYHNTNKPDSLYKLFGGQMAVALTLEQTRQQFGGLRTQLGNLVSTEFINYANSVASYEATYEKGQLAMYMELDEAGKIVGLRLAPSTRKPVQAPVTPTVTDPDMNETPVSVKVSAGNISGTLGMPKTIQGKVPVVLIIAGSGPTDRNGNNPAGVSANSYKMLASALAKNGIASLRYDKRMIGQSVSATKEKDMRFEDYSDDAREIIKTLTSDARFSKVIVLGHSEGSLLGMIAVQEQPVKAFISIAGAGDRIDKTLIDQLKGQSQLVRDGAKTIIDSLLKGKTVDKIDPQLYSLFRPSVQPYMISWMAHDPIREIKKLKMPVLIVQGTTDIQVGTADAEKLKKAKSDAQLLIIAGMNHVLKDAPAKRGANFATYANPDLPIKPELVNGIVTFINKLK</sequence>
<dbReference type="PANTHER" id="PTHR43265:SF1">
    <property type="entry name" value="ESTERASE ESTD"/>
    <property type="match status" value="1"/>
</dbReference>
<organism evidence="3 4">
    <name type="scientific">Mucilaginibacter myungsuensis</name>
    <dbReference type="NCBI Taxonomy" id="649104"/>
    <lineage>
        <taxon>Bacteria</taxon>
        <taxon>Pseudomonadati</taxon>
        <taxon>Bacteroidota</taxon>
        <taxon>Sphingobacteriia</taxon>
        <taxon>Sphingobacteriales</taxon>
        <taxon>Sphingobacteriaceae</taxon>
        <taxon>Mucilaginibacter</taxon>
    </lineage>
</organism>
<evidence type="ECO:0000313" key="3">
    <source>
        <dbReference type="EMBL" id="MBE9664403.1"/>
    </source>
</evidence>
<feature type="chain" id="PRO_5038101721" evidence="1">
    <location>
        <begin position="21"/>
        <end position="432"/>
    </location>
</feature>
<dbReference type="EMBL" id="JADFFL010000011">
    <property type="protein sequence ID" value="MBE9664403.1"/>
    <property type="molecule type" value="Genomic_DNA"/>
</dbReference>
<dbReference type="PANTHER" id="PTHR43265">
    <property type="entry name" value="ESTERASE ESTD"/>
    <property type="match status" value="1"/>
</dbReference>
<dbReference type="Pfam" id="PF12146">
    <property type="entry name" value="Hydrolase_4"/>
    <property type="match status" value="1"/>
</dbReference>
<keyword evidence="4" id="KW-1185">Reference proteome</keyword>
<dbReference type="RefSeq" id="WP_194113648.1">
    <property type="nucleotide sequence ID" value="NZ_JADFFL010000011.1"/>
</dbReference>
<name>A0A929L2F9_9SPHI</name>
<keyword evidence="3" id="KW-0378">Hydrolase</keyword>
<dbReference type="InterPro" id="IPR053145">
    <property type="entry name" value="AB_hydrolase_Est10"/>
</dbReference>
<feature type="domain" description="Serine aminopeptidase S33" evidence="2">
    <location>
        <begin position="190"/>
        <end position="394"/>
    </location>
</feature>
<reference evidence="3" key="1">
    <citation type="submission" date="2020-10" db="EMBL/GenBank/DDBJ databases">
        <title>Mucilaginibacter mali sp. nov., isolated from rhizosphere soil of apple orchard.</title>
        <authorList>
            <person name="Lee J.-S."/>
            <person name="Kim H.S."/>
            <person name="Kim J.-S."/>
        </authorList>
    </citation>
    <scope>NUCLEOTIDE SEQUENCE</scope>
    <source>
        <strain evidence="3">KCTC 22746</strain>
    </source>
</reference>
<evidence type="ECO:0000259" key="2">
    <source>
        <dbReference type="Pfam" id="PF12146"/>
    </source>
</evidence>
<dbReference type="AlphaFoldDB" id="A0A929L2F9"/>
<dbReference type="Proteomes" id="UP000622475">
    <property type="component" value="Unassembled WGS sequence"/>
</dbReference>
<dbReference type="GO" id="GO:0052689">
    <property type="term" value="F:carboxylic ester hydrolase activity"/>
    <property type="evidence" value="ECO:0007669"/>
    <property type="project" value="TreeGrafter"/>
</dbReference>
<keyword evidence="1" id="KW-0732">Signal</keyword>
<accession>A0A929L2F9</accession>
<dbReference type="InterPro" id="IPR029058">
    <property type="entry name" value="AB_hydrolase_fold"/>
</dbReference>
<feature type="signal peptide" evidence="1">
    <location>
        <begin position="1"/>
        <end position="20"/>
    </location>
</feature>
<protein>
    <submittedName>
        <fullName evidence="3">Alpha/beta hydrolase</fullName>
    </submittedName>
</protein>
<comment type="caution">
    <text evidence="3">The sequence shown here is derived from an EMBL/GenBank/DDBJ whole genome shotgun (WGS) entry which is preliminary data.</text>
</comment>
<dbReference type="SUPFAM" id="SSF53474">
    <property type="entry name" value="alpha/beta-Hydrolases"/>
    <property type="match status" value="1"/>
</dbReference>